<dbReference type="GO" id="GO:0005524">
    <property type="term" value="F:ATP binding"/>
    <property type="evidence" value="ECO:0007669"/>
    <property type="project" value="InterPro"/>
</dbReference>
<dbReference type="Pfam" id="PF00485">
    <property type="entry name" value="PRK"/>
    <property type="match status" value="1"/>
</dbReference>
<dbReference type="InterPro" id="IPR018163">
    <property type="entry name" value="Thr/Ala-tRNA-synth_IIc_edit"/>
</dbReference>
<sequence length="556" mass="63894">MDTRMKVKVKIGEEVKEYPINTKLSEIAAEYQKEYSYDIILAFVNGKLRELFKTVDKDCTVSFVTTNEDAGHKTYTRGMILVLLKAFYAEFGKDNVKKVSVEYSLGNSLYFDYEGSLPLTIERIEAVKDRMKQLVNKDIPFLKRSIGTDDAVSLFAFYKMYDKEKLFKYRRVSKANIYNLDGFEDYYYGYMPPSTGMLKYFDLMLYEDGFVLVLPRMKNPTTVEPFIPKKKLYLTLKESNQWAKMMEVDNVGALNDLISQGKFNDLVLVQEALQEKKISEIAEAIKKAKDKKFIMIAGPSSSGKTTFSHRLSIQLKAHGLKPYPIAVDNYFVNRDKTPKDEYGNLNFESLHAIDLEQFNKDMTDLMNGKSVDLPVYNFITGKREYKGNYLNIGKDGILVIEGIHGLNDELSYCLPRESKYKIYISALTQLNIDEHNRIPTTDGRLIRRMVRDARTRGASAQTTISMWPSVRRGEEENIFPFQEEADIMFNSALIYELAVLKQYAEPILFGVDRDSVEYLEAKRLLKFLDYFIGAPSDAVPKNSILKEFIGGSCFKV</sequence>
<dbReference type="SUPFAM" id="SSF81271">
    <property type="entry name" value="TGS-like"/>
    <property type="match status" value="1"/>
</dbReference>
<dbReference type="EMBL" id="LN879430">
    <property type="protein sequence ID" value="CUH93558.1"/>
    <property type="molecule type" value="Genomic_DNA"/>
</dbReference>
<accession>A0A0K8J890</accession>
<dbReference type="Proteomes" id="UP000196053">
    <property type="component" value="Chromosome I"/>
</dbReference>
<dbReference type="InterPro" id="IPR027417">
    <property type="entry name" value="P-loop_NTPase"/>
</dbReference>
<dbReference type="Gene3D" id="3.30.980.10">
    <property type="entry name" value="Threonyl-trna Synthetase, Chain A, domain 2"/>
    <property type="match status" value="1"/>
</dbReference>
<dbReference type="InterPro" id="IPR012676">
    <property type="entry name" value="TGS-like"/>
</dbReference>
<dbReference type="CDD" id="cd02028">
    <property type="entry name" value="UMPK_like"/>
    <property type="match status" value="1"/>
</dbReference>
<dbReference type="Gene3D" id="3.40.50.300">
    <property type="entry name" value="P-loop containing nucleotide triphosphate hydrolases"/>
    <property type="match status" value="1"/>
</dbReference>
<feature type="domain" description="Phosphoribulokinase/uridine kinase" evidence="1">
    <location>
        <begin position="293"/>
        <end position="491"/>
    </location>
</feature>
<dbReference type="SUPFAM" id="SSF52540">
    <property type="entry name" value="P-loop containing nucleoside triphosphate hydrolases"/>
    <property type="match status" value="1"/>
</dbReference>
<gene>
    <name evidence="2" type="ORF">SD1D_2022</name>
</gene>
<dbReference type="SUPFAM" id="SSF55186">
    <property type="entry name" value="ThrRS/AlaRS common domain"/>
    <property type="match status" value="1"/>
</dbReference>
<dbReference type="CDD" id="cd01667">
    <property type="entry name" value="TGS_ThrRS"/>
    <property type="match status" value="1"/>
</dbReference>
<dbReference type="InterPro" id="IPR012675">
    <property type="entry name" value="Beta-grasp_dom_sf"/>
</dbReference>
<evidence type="ECO:0000313" key="2">
    <source>
        <dbReference type="EMBL" id="CUH93558.1"/>
    </source>
</evidence>
<dbReference type="InterPro" id="IPR006083">
    <property type="entry name" value="PRK/URK"/>
</dbReference>
<dbReference type="GO" id="GO:0016301">
    <property type="term" value="F:kinase activity"/>
    <property type="evidence" value="ECO:0007669"/>
    <property type="project" value="InterPro"/>
</dbReference>
<evidence type="ECO:0000259" key="1">
    <source>
        <dbReference type="Pfam" id="PF00485"/>
    </source>
</evidence>
<organism evidence="2 3">
    <name type="scientific">Herbinix luporum</name>
    <dbReference type="NCBI Taxonomy" id="1679721"/>
    <lineage>
        <taxon>Bacteria</taxon>
        <taxon>Bacillati</taxon>
        <taxon>Bacillota</taxon>
        <taxon>Clostridia</taxon>
        <taxon>Lachnospirales</taxon>
        <taxon>Lachnospiraceae</taxon>
        <taxon>Herbinix</taxon>
    </lineage>
</organism>
<dbReference type="AlphaFoldDB" id="A0A0K8J890"/>
<name>A0A0K8J890_9FIRM</name>
<dbReference type="Gene3D" id="3.10.20.30">
    <property type="match status" value="1"/>
</dbReference>
<dbReference type="PANTHER" id="PTHR10285">
    <property type="entry name" value="URIDINE KINASE"/>
    <property type="match status" value="1"/>
</dbReference>
<dbReference type="KEGG" id="hsd:SD1D_2022"/>
<keyword evidence="3" id="KW-1185">Reference proteome</keyword>
<protein>
    <recommendedName>
        <fullName evidence="1">Phosphoribulokinase/uridine kinase domain-containing protein</fullName>
    </recommendedName>
</protein>
<reference evidence="3" key="1">
    <citation type="submission" date="2015-09" db="EMBL/GenBank/DDBJ databases">
        <authorList>
            <person name="Wibberg D."/>
        </authorList>
    </citation>
    <scope>NUCLEOTIDE SEQUENCE [LARGE SCALE GENOMIC DNA]</scope>
    <source>
        <strain evidence="3">SD1D</strain>
    </source>
</reference>
<evidence type="ECO:0000313" key="3">
    <source>
        <dbReference type="Proteomes" id="UP000196053"/>
    </source>
</evidence>
<proteinExistence type="predicted"/>